<dbReference type="STRING" id="563176.SAMN04488090_0315"/>
<protein>
    <recommendedName>
        <fullName evidence="4">DUF2975 domain-containing protein</fullName>
    </recommendedName>
</protein>
<reference evidence="2 3" key="1">
    <citation type="submission" date="2016-10" db="EMBL/GenBank/DDBJ databases">
        <authorList>
            <person name="de Groot N.N."/>
        </authorList>
    </citation>
    <scope>NUCLEOTIDE SEQUENCE [LARGE SCALE GENOMIC DNA]</scope>
    <source>
        <strain evidence="2 3">DSM 21668</strain>
    </source>
</reference>
<keyword evidence="3" id="KW-1185">Reference proteome</keyword>
<keyword evidence="1" id="KW-1133">Transmembrane helix</keyword>
<feature type="transmembrane region" description="Helical" evidence="1">
    <location>
        <begin position="108"/>
        <end position="127"/>
    </location>
</feature>
<gene>
    <name evidence="2" type="ORF">SAMN04488090_0315</name>
</gene>
<keyword evidence="1" id="KW-0812">Transmembrane</keyword>
<keyword evidence="1" id="KW-0472">Membrane</keyword>
<feature type="transmembrane region" description="Helical" evidence="1">
    <location>
        <begin position="12"/>
        <end position="39"/>
    </location>
</feature>
<name>A0A1G9I456_9BACT</name>
<organism evidence="2 3">
    <name type="scientific">Siphonobacter aquaeclarae</name>
    <dbReference type="NCBI Taxonomy" id="563176"/>
    <lineage>
        <taxon>Bacteria</taxon>
        <taxon>Pseudomonadati</taxon>
        <taxon>Bacteroidota</taxon>
        <taxon>Cytophagia</taxon>
        <taxon>Cytophagales</taxon>
        <taxon>Cytophagaceae</taxon>
        <taxon>Siphonobacter</taxon>
    </lineage>
</organism>
<dbReference type="Proteomes" id="UP000198901">
    <property type="component" value="Unassembled WGS sequence"/>
</dbReference>
<evidence type="ECO:0008006" key="4">
    <source>
        <dbReference type="Google" id="ProtNLM"/>
    </source>
</evidence>
<proteinExistence type="predicted"/>
<evidence type="ECO:0000313" key="2">
    <source>
        <dbReference type="EMBL" id="SDL19603.1"/>
    </source>
</evidence>
<feature type="transmembrane region" description="Helical" evidence="1">
    <location>
        <begin position="147"/>
        <end position="168"/>
    </location>
</feature>
<feature type="transmembrane region" description="Helical" evidence="1">
    <location>
        <begin position="64"/>
        <end position="87"/>
    </location>
</feature>
<dbReference type="InterPro" id="IPR021354">
    <property type="entry name" value="DUF2975"/>
</dbReference>
<evidence type="ECO:0000313" key="3">
    <source>
        <dbReference type="Proteomes" id="UP000198901"/>
    </source>
</evidence>
<dbReference type="EMBL" id="FNGS01000001">
    <property type="protein sequence ID" value="SDL19603.1"/>
    <property type="molecule type" value="Genomic_DNA"/>
</dbReference>
<dbReference type="AlphaFoldDB" id="A0A1G9I456"/>
<evidence type="ECO:0000256" key="1">
    <source>
        <dbReference type="SAM" id="Phobius"/>
    </source>
</evidence>
<dbReference type="OrthoDB" id="672524at2"/>
<dbReference type="RefSeq" id="WP_093196827.1">
    <property type="nucleotide sequence ID" value="NZ_FNGS01000001.1"/>
</dbReference>
<dbReference type="Pfam" id="PF11188">
    <property type="entry name" value="DUF2975"/>
    <property type="match status" value="1"/>
</dbReference>
<accession>A0A1G9I456</accession>
<sequence>MKITTKQVLTLLLILTWVIFIGVCIEAGGVLFSAFYTLFINSVNAENFWVGNNLTELYALDRGYFAVEALLIGIASTLKAVMFYLILSMLYSKKLRISQPFSREMRRFILRLSGLTLGIGVFTGWGVRYTAWLAGKGISMPDTQQLHLGGADVWVFMAVILLIIAEIFKRGIEMQAENELTI</sequence>